<dbReference type="AlphaFoldDB" id="A0AA37HMA7"/>
<reference evidence="1" key="2">
    <citation type="submission" date="2021-08" db="EMBL/GenBank/DDBJ databases">
        <authorList>
            <person name="Tani A."/>
            <person name="Ola A."/>
            <person name="Ogura Y."/>
            <person name="Katsura K."/>
            <person name="Hayashi T."/>
        </authorList>
    </citation>
    <scope>NUCLEOTIDE SEQUENCE</scope>
    <source>
        <strain evidence="1">NBRC 103626</strain>
    </source>
</reference>
<sequence length="29" mass="3228">MIDIRVALQAKRVLSLADRIGARDPQFCA</sequence>
<dbReference type="Proteomes" id="UP001055108">
    <property type="component" value="Unassembled WGS sequence"/>
</dbReference>
<name>A0AA37HMA7_9HYPH</name>
<gene>
    <name evidence="1" type="ORF">NBEOAGPD_1477</name>
</gene>
<evidence type="ECO:0000313" key="1">
    <source>
        <dbReference type="EMBL" id="GJD78263.1"/>
    </source>
</evidence>
<comment type="caution">
    <text evidence="1">The sequence shown here is derived from an EMBL/GenBank/DDBJ whole genome shotgun (WGS) entry which is preliminary data.</text>
</comment>
<keyword evidence="2" id="KW-1185">Reference proteome</keyword>
<proteinExistence type="predicted"/>
<reference evidence="1" key="1">
    <citation type="journal article" date="2016" name="Front. Microbiol.">
        <title>Genome Sequence of the Piezophilic, Mesophilic Sulfate-Reducing Bacterium Desulfovibrio indicus J2T.</title>
        <authorList>
            <person name="Cao J."/>
            <person name="Maignien L."/>
            <person name="Shao Z."/>
            <person name="Alain K."/>
            <person name="Jebbar M."/>
        </authorList>
    </citation>
    <scope>NUCLEOTIDE SEQUENCE</scope>
    <source>
        <strain evidence="1">NBRC 103626</strain>
    </source>
</reference>
<organism evidence="1 2">
    <name type="scientific">Methylobacterium gregans</name>
    <dbReference type="NCBI Taxonomy" id="374424"/>
    <lineage>
        <taxon>Bacteria</taxon>
        <taxon>Pseudomonadati</taxon>
        <taxon>Pseudomonadota</taxon>
        <taxon>Alphaproteobacteria</taxon>
        <taxon>Hyphomicrobiales</taxon>
        <taxon>Methylobacteriaceae</taxon>
        <taxon>Methylobacterium</taxon>
    </lineage>
</organism>
<evidence type="ECO:0000313" key="2">
    <source>
        <dbReference type="Proteomes" id="UP001055108"/>
    </source>
</evidence>
<protein>
    <submittedName>
        <fullName evidence="1">Uncharacterized protein</fullName>
    </submittedName>
</protein>
<dbReference type="EMBL" id="BPQM01000029">
    <property type="protein sequence ID" value="GJD78263.1"/>
    <property type="molecule type" value="Genomic_DNA"/>
</dbReference>
<accession>A0AA37HMA7</accession>